<evidence type="ECO:0000256" key="1">
    <source>
        <dbReference type="ARBA" id="ARBA00022679"/>
    </source>
</evidence>
<dbReference type="GO" id="GO:0016747">
    <property type="term" value="F:acyltransferase activity, transferring groups other than amino-acyl groups"/>
    <property type="evidence" value="ECO:0007669"/>
    <property type="project" value="InterPro"/>
</dbReference>
<evidence type="ECO:0000256" key="2">
    <source>
        <dbReference type="ARBA" id="ARBA00023315"/>
    </source>
</evidence>
<proteinExistence type="predicted"/>
<sequence length="193" mass="20716">MTAAESTSAPATDRAPDPVFRTAGPADVPALVALVESAYRGESSRAGWTTEAHLLEGQRTDAAAVAELLGRPDSVVLLVERDGAPAACCHLERRGPAAYFGMFSVSPAIQGGGLGRRVLARAEEWARAAWGSTAMEMTVIEQRADLIAWYERRGFARTGEFEPFPYGDERFGVPLRSDLRFAKLVKPLAPQAG</sequence>
<dbReference type="PANTHER" id="PTHR43877">
    <property type="entry name" value="AMINOALKYLPHOSPHONATE N-ACETYLTRANSFERASE-RELATED-RELATED"/>
    <property type="match status" value="1"/>
</dbReference>
<feature type="region of interest" description="Disordered" evidence="3">
    <location>
        <begin position="1"/>
        <end position="20"/>
    </location>
</feature>
<dbReference type="InterPro" id="IPR016181">
    <property type="entry name" value="Acyl_CoA_acyltransferase"/>
</dbReference>
<gene>
    <name evidence="5" type="ORF">EDD38_4500</name>
</gene>
<dbReference type="AlphaFoldDB" id="A0A3N4RRX6"/>
<dbReference type="InterPro" id="IPR050832">
    <property type="entry name" value="Bact_Acetyltransf"/>
</dbReference>
<accession>A0A3N4RRX6</accession>
<feature type="domain" description="N-acetyltransferase" evidence="4">
    <location>
        <begin position="18"/>
        <end position="180"/>
    </location>
</feature>
<organism evidence="5 6">
    <name type="scientific">Kitasatospora cineracea</name>
    <dbReference type="NCBI Taxonomy" id="88074"/>
    <lineage>
        <taxon>Bacteria</taxon>
        <taxon>Bacillati</taxon>
        <taxon>Actinomycetota</taxon>
        <taxon>Actinomycetes</taxon>
        <taxon>Kitasatosporales</taxon>
        <taxon>Streptomycetaceae</taxon>
        <taxon>Kitasatospora</taxon>
    </lineage>
</organism>
<evidence type="ECO:0000256" key="3">
    <source>
        <dbReference type="SAM" id="MobiDB-lite"/>
    </source>
</evidence>
<dbReference type="Gene3D" id="3.40.630.30">
    <property type="match status" value="1"/>
</dbReference>
<protein>
    <submittedName>
        <fullName evidence="5">Acetyltransferase (GNAT) family protein</fullName>
    </submittedName>
</protein>
<keyword evidence="6" id="KW-1185">Reference proteome</keyword>
<evidence type="ECO:0000313" key="6">
    <source>
        <dbReference type="Proteomes" id="UP000266906"/>
    </source>
</evidence>
<dbReference type="PROSITE" id="PS51186">
    <property type="entry name" value="GNAT"/>
    <property type="match status" value="1"/>
</dbReference>
<dbReference type="PANTHER" id="PTHR43877:SF2">
    <property type="entry name" value="AMINOALKYLPHOSPHONATE N-ACETYLTRANSFERASE-RELATED"/>
    <property type="match status" value="1"/>
</dbReference>
<evidence type="ECO:0000259" key="4">
    <source>
        <dbReference type="PROSITE" id="PS51186"/>
    </source>
</evidence>
<keyword evidence="1" id="KW-0808">Transferase</keyword>
<evidence type="ECO:0000313" key="5">
    <source>
        <dbReference type="EMBL" id="RPE36133.1"/>
    </source>
</evidence>
<dbReference type="CDD" id="cd04301">
    <property type="entry name" value="NAT_SF"/>
    <property type="match status" value="1"/>
</dbReference>
<dbReference type="InterPro" id="IPR000182">
    <property type="entry name" value="GNAT_dom"/>
</dbReference>
<dbReference type="Pfam" id="PF00583">
    <property type="entry name" value="Acetyltransf_1"/>
    <property type="match status" value="1"/>
</dbReference>
<dbReference type="SUPFAM" id="SSF55729">
    <property type="entry name" value="Acyl-CoA N-acyltransferases (Nat)"/>
    <property type="match status" value="1"/>
</dbReference>
<dbReference type="EMBL" id="RKQG01000001">
    <property type="protein sequence ID" value="RPE36133.1"/>
    <property type="molecule type" value="Genomic_DNA"/>
</dbReference>
<name>A0A3N4RRX6_9ACTN</name>
<dbReference type="RefSeq" id="WP_123819268.1">
    <property type="nucleotide sequence ID" value="NZ_RKQG01000001.1"/>
</dbReference>
<comment type="caution">
    <text evidence="5">The sequence shown here is derived from an EMBL/GenBank/DDBJ whole genome shotgun (WGS) entry which is preliminary data.</text>
</comment>
<keyword evidence="2" id="KW-0012">Acyltransferase</keyword>
<dbReference type="Proteomes" id="UP000266906">
    <property type="component" value="Unassembled WGS sequence"/>
</dbReference>
<feature type="compositionally biased region" description="Polar residues" evidence="3">
    <location>
        <begin position="1"/>
        <end position="10"/>
    </location>
</feature>
<reference evidence="5 6" key="1">
    <citation type="submission" date="2018-11" db="EMBL/GenBank/DDBJ databases">
        <title>Sequencing the genomes of 1000 actinobacteria strains.</title>
        <authorList>
            <person name="Klenk H.-P."/>
        </authorList>
    </citation>
    <scope>NUCLEOTIDE SEQUENCE [LARGE SCALE GENOMIC DNA]</scope>
    <source>
        <strain evidence="5 6">DSM 44781</strain>
    </source>
</reference>